<protein>
    <submittedName>
        <fullName evidence="1">Uncharacterized protein</fullName>
    </submittedName>
</protein>
<gene>
    <name evidence="1" type="ORF">J2S64_000098</name>
</gene>
<dbReference type="EMBL" id="JAVDYI010000001">
    <property type="protein sequence ID" value="MDR7356407.1"/>
    <property type="molecule type" value="Genomic_DNA"/>
</dbReference>
<sequence length="109" mass="11532">MTDGTAHELEPAGVAMHRALERMSAASSLDIVKNAELAAAAYPSVYYALGLFDNPQPGSSAAVMAGYVAETVAVASLSRVALGRQPLTDEQVMGVKEFLRSIFNGLFDR</sequence>
<evidence type="ECO:0000313" key="2">
    <source>
        <dbReference type="Proteomes" id="UP001183817"/>
    </source>
</evidence>
<dbReference type="RefSeq" id="WP_310287188.1">
    <property type="nucleotide sequence ID" value="NZ_BAAAWO010000001.1"/>
</dbReference>
<organism evidence="1 2">
    <name type="scientific">Paeniglutamicibacter sulfureus</name>
    <dbReference type="NCBI Taxonomy" id="43666"/>
    <lineage>
        <taxon>Bacteria</taxon>
        <taxon>Bacillati</taxon>
        <taxon>Actinomycetota</taxon>
        <taxon>Actinomycetes</taxon>
        <taxon>Micrococcales</taxon>
        <taxon>Micrococcaceae</taxon>
        <taxon>Paeniglutamicibacter</taxon>
    </lineage>
</organism>
<reference evidence="1 2" key="1">
    <citation type="submission" date="2023-07" db="EMBL/GenBank/DDBJ databases">
        <title>Sequencing the genomes of 1000 actinobacteria strains.</title>
        <authorList>
            <person name="Klenk H.-P."/>
        </authorList>
    </citation>
    <scope>NUCLEOTIDE SEQUENCE [LARGE SCALE GENOMIC DNA]</scope>
    <source>
        <strain evidence="1 2">DSM 20167</strain>
    </source>
</reference>
<accession>A0ABU2BCN9</accession>
<comment type="caution">
    <text evidence="1">The sequence shown here is derived from an EMBL/GenBank/DDBJ whole genome shotgun (WGS) entry which is preliminary data.</text>
</comment>
<name>A0ABU2BCN9_9MICC</name>
<evidence type="ECO:0000313" key="1">
    <source>
        <dbReference type="EMBL" id="MDR7356407.1"/>
    </source>
</evidence>
<dbReference type="Proteomes" id="UP001183817">
    <property type="component" value="Unassembled WGS sequence"/>
</dbReference>
<keyword evidence="2" id="KW-1185">Reference proteome</keyword>
<proteinExistence type="predicted"/>